<evidence type="ECO:0000313" key="2">
    <source>
        <dbReference type="Proteomes" id="UP001140949"/>
    </source>
</evidence>
<reference evidence="1" key="2">
    <citation type="submission" date="2023-04" db="EMBL/GenBank/DDBJ databases">
        <authorList>
            <person name="Bruccoleri R.E."/>
            <person name="Oakeley E.J."/>
            <person name="Faust A.-M."/>
            <person name="Dessus-Babus S."/>
            <person name="Altorfer M."/>
            <person name="Burckhardt D."/>
            <person name="Oertli M."/>
            <person name="Naumann U."/>
            <person name="Petersen F."/>
            <person name="Wong J."/>
        </authorList>
    </citation>
    <scope>NUCLEOTIDE SEQUENCE</scope>
    <source>
        <strain evidence="1">GSM-AAB239-AS_SAM_17_03QT</strain>
        <tissue evidence="1">Leaf</tissue>
    </source>
</reference>
<dbReference type="EMBL" id="JANAVB010035018">
    <property type="protein sequence ID" value="KAJ6806013.1"/>
    <property type="molecule type" value="Genomic_DNA"/>
</dbReference>
<organism evidence="1 2">
    <name type="scientific">Iris pallida</name>
    <name type="common">Sweet iris</name>
    <dbReference type="NCBI Taxonomy" id="29817"/>
    <lineage>
        <taxon>Eukaryota</taxon>
        <taxon>Viridiplantae</taxon>
        <taxon>Streptophyta</taxon>
        <taxon>Embryophyta</taxon>
        <taxon>Tracheophyta</taxon>
        <taxon>Spermatophyta</taxon>
        <taxon>Magnoliopsida</taxon>
        <taxon>Liliopsida</taxon>
        <taxon>Asparagales</taxon>
        <taxon>Iridaceae</taxon>
        <taxon>Iridoideae</taxon>
        <taxon>Irideae</taxon>
        <taxon>Iris</taxon>
    </lineage>
</organism>
<gene>
    <name evidence="1" type="ORF">M6B38_177090</name>
</gene>
<name>A0AAX6EPU4_IRIPA</name>
<keyword evidence="2" id="KW-1185">Reference proteome</keyword>
<reference evidence="1" key="1">
    <citation type="journal article" date="2023" name="GigaByte">
        <title>Genome assembly of the bearded iris, Iris pallida Lam.</title>
        <authorList>
            <person name="Bruccoleri R.E."/>
            <person name="Oakeley E.J."/>
            <person name="Faust A.M.E."/>
            <person name="Altorfer M."/>
            <person name="Dessus-Babus S."/>
            <person name="Burckhardt D."/>
            <person name="Oertli M."/>
            <person name="Naumann U."/>
            <person name="Petersen F."/>
            <person name="Wong J."/>
        </authorList>
    </citation>
    <scope>NUCLEOTIDE SEQUENCE</scope>
    <source>
        <strain evidence="1">GSM-AAB239-AS_SAM_17_03QT</strain>
    </source>
</reference>
<comment type="caution">
    <text evidence="1">The sequence shown here is derived from an EMBL/GenBank/DDBJ whole genome shotgun (WGS) entry which is preliminary data.</text>
</comment>
<accession>A0AAX6EPU4</accession>
<dbReference type="AlphaFoldDB" id="A0AAX6EPU4"/>
<dbReference type="Proteomes" id="UP001140949">
    <property type="component" value="Unassembled WGS sequence"/>
</dbReference>
<evidence type="ECO:0000313" key="1">
    <source>
        <dbReference type="EMBL" id="KAJ6806013.1"/>
    </source>
</evidence>
<sequence length="85" mass="9265">MISASEPSSLPLLPAIGRRKGGSEYGTGSLASQPSIYSRALLPAQPTTNPAHVTPSTDVLTMEKMTTMMFDFQRQLRHIKELVYG</sequence>
<protein>
    <submittedName>
        <fullName evidence="1">Tubulin beta-5 chain</fullName>
    </submittedName>
</protein>
<proteinExistence type="predicted"/>